<proteinExistence type="predicted"/>
<dbReference type="InterPro" id="IPR023210">
    <property type="entry name" value="NADP_OxRdtase_dom"/>
</dbReference>
<evidence type="ECO:0000313" key="3">
    <source>
        <dbReference type="Proteomes" id="UP000282977"/>
    </source>
</evidence>
<dbReference type="Gene3D" id="3.20.20.100">
    <property type="entry name" value="NADP-dependent oxidoreductase domain"/>
    <property type="match status" value="1"/>
</dbReference>
<evidence type="ECO:0000313" key="2">
    <source>
        <dbReference type="EMBL" id="RVT43451.1"/>
    </source>
</evidence>
<dbReference type="OrthoDB" id="9768851at2"/>
<dbReference type="EMBL" id="RZUL01000001">
    <property type="protein sequence ID" value="RVT43451.1"/>
    <property type="molecule type" value="Genomic_DNA"/>
</dbReference>
<name>A0A437JC49_9SPHN</name>
<reference evidence="2 3" key="1">
    <citation type="submission" date="2019-01" db="EMBL/GenBank/DDBJ databases">
        <authorList>
            <person name="Chen W.-M."/>
        </authorList>
    </citation>
    <scope>NUCLEOTIDE SEQUENCE [LARGE SCALE GENOMIC DNA]</scope>
    <source>
        <strain evidence="2 3">TLA-22</strain>
    </source>
</reference>
<organism evidence="2 3">
    <name type="scientific">Sphingobium algorifonticola</name>
    <dbReference type="NCBI Taxonomy" id="2008318"/>
    <lineage>
        <taxon>Bacteria</taxon>
        <taxon>Pseudomonadati</taxon>
        <taxon>Pseudomonadota</taxon>
        <taxon>Alphaproteobacteria</taxon>
        <taxon>Sphingomonadales</taxon>
        <taxon>Sphingomonadaceae</taxon>
        <taxon>Sphingobium</taxon>
    </lineage>
</organism>
<dbReference type="GO" id="GO:0005829">
    <property type="term" value="C:cytosol"/>
    <property type="evidence" value="ECO:0007669"/>
    <property type="project" value="TreeGrafter"/>
</dbReference>
<evidence type="ECO:0000259" key="1">
    <source>
        <dbReference type="Pfam" id="PF00248"/>
    </source>
</evidence>
<dbReference type="AlphaFoldDB" id="A0A437JC49"/>
<gene>
    <name evidence="2" type="ORF">ENE74_02145</name>
</gene>
<accession>A0A437JC49</accession>
<protein>
    <submittedName>
        <fullName evidence="2">Aldo/keto reductase</fullName>
    </submittedName>
</protein>
<dbReference type="GO" id="GO:0016491">
    <property type="term" value="F:oxidoreductase activity"/>
    <property type="evidence" value="ECO:0007669"/>
    <property type="project" value="InterPro"/>
</dbReference>
<dbReference type="Proteomes" id="UP000282977">
    <property type="component" value="Unassembled WGS sequence"/>
</dbReference>
<dbReference type="PANTHER" id="PTHR42686:SF1">
    <property type="entry name" value="GH17980P-RELATED"/>
    <property type="match status" value="1"/>
</dbReference>
<sequence>MAGDETYLHFAGYRDVSSPLVNRLAQSGLALPALGFGAASIGNLYRPVSDAEAEATVLAALDAGMTYIDTAPYYGFGLSERRVGDVVRGRKDIVLSTKVGRLLRPDPSVGDDRERHGFCSPMPFAPHYDYSHDAIMRSVEDSFQRLGLARIDLLYIHDIGHRTHGAANGQHMDALVAGGGLRALEALREEGVISGFGIGVNELEACAEVMAHAQLDAILLAGRYTLLEQDALDDMLPACLAAGTAVVIGGPYNSGILATGTRQAGPVHYDYGVAPAHVVEKVARIEALCRDHDIPLAAAALQFPLAHPAVASVIPGLGSVARVQQTQALATQAIPGDFWAQLRAEGLVRPDAPLPGLPTPC</sequence>
<dbReference type="SUPFAM" id="SSF51430">
    <property type="entry name" value="NAD(P)-linked oxidoreductase"/>
    <property type="match status" value="1"/>
</dbReference>
<feature type="domain" description="NADP-dependent oxidoreductase" evidence="1">
    <location>
        <begin position="34"/>
        <end position="343"/>
    </location>
</feature>
<dbReference type="Pfam" id="PF00248">
    <property type="entry name" value="Aldo_ket_red"/>
    <property type="match status" value="1"/>
</dbReference>
<comment type="caution">
    <text evidence="2">The sequence shown here is derived from an EMBL/GenBank/DDBJ whole genome shotgun (WGS) entry which is preliminary data.</text>
</comment>
<dbReference type="InterPro" id="IPR020471">
    <property type="entry name" value="AKR"/>
</dbReference>
<dbReference type="InterPro" id="IPR036812">
    <property type="entry name" value="NAD(P)_OxRdtase_dom_sf"/>
</dbReference>
<dbReference type="PANTHER" id="PTHR42686">
    <property type="entry name" value="GH17980P-RELATED"/>
    <property type="match status" value="1"/>
</dbReference>
<keyword evidence="3" id="KW-1185">Reference proteome</keyword>